<keyword evidence="2" id="KW-1185">Reference proteome</keyword>
<protein>
    <recommendedName>
        <fullName evidence="3">Crooked neck protein</fullName>
    </recommendedName>
</protein>
<organism evidence="1 2">
    <name type="scientific">Brassica carinata</name>
    <name type="common">Ethiopian mustard</name>
    <name type="synonym">Abyssinian cabbage</name>
    <dbReference type="NCBI Taxonomy" id="52824"/>
    <lineage>
        <taxon>Eukaryota</taxon>
        <taxon>Viridiplantae</taxon>
        <taxon>Streptophyta</taxon>
        <taxon>Embryophyta</taxon>
        <taxon>Tracheophyta</taxon>
        <taxon>Spermatophyta</taxon>
        <taxon>Magnoliopsida</taxon>
        <taxon>eudicotyledons</taxon>
        <taxon>Gunneridae</taxon>
        <taxon>Pentapetalae</taxon>
        <taxon>rosids</taxon>
        <taxon>malvids</taxon>
        <taxon>Brassicales</taxon>
        <taxon>Brassicaceae</taxon>
        <taxon>Brassiceae</taxon>
        <taxon>Brassica</taxon>
    </lineage>
</organism>
<evidence type="ECO:0008006" key="3">
    <source>
        <dbReference type="Google" id="ProtNLM"/>
    </source>
</evidence>
<dbReference type="EMBL" id="JAAMPC010000007">
    <property type="protein sequence ID" value="KAG2301078.1"/>
    <property type="molecule type" value="Genomic_DNA"/>
</dbReference>
<dbReference type="OrthoDB" id="1433393at2759"/>
<evidence type="ECO:0000313" key="1">
    <source>
        <dbReference type="EMBL" id="KAG2301078.1"/>
    </source>
</evidence>
<name>A0A8X7S7E9_BRACI</name>
<accession>A0A8X7S7E9</accession>
<gene>
    <name evidence="1" type="ORF">Bca52824_029729</name>
</gene>
<sequence>MASFVKDTQLLREARERQEPEILPSQLNITDSAELSDYRLRRRKEFEDRIRRPGPSTQVWLNYARWEESQKDYARARSVEYTDYLFPEELQTLSLNILEAAYRWKNQKVNAAWDVFKSFE</sequence>
<comment type="caution">
    <text evidence="1">The sequence shown here is derived from an EMBL/GenBank/DDBJ whole genome shotgun (WGS) entry which is preliminary data.</text>
</comment>
<evidence type="ECO:0000313" key="2">
    <source>
        <dbReference type="Proteomes" id="UP000886595"/>
    </source>
</evidence>
<proteinExistence type="predicted"/>
<dbReference type="Proteomes" id="UP000886595">
    <property type="component" value="Unassembled WGS sequence"/>
</dbReference>
<dbReference type="AlphaFoldDB" id="A0A8X7S7E9"/>
<reference evidence="1 2" key="1">
    <citation type="submission" date="2020-02" db="EMBL/GenBank/DDBJ databases">
        <authorList>
            <person name="Ma Q."/>
            <person name="Huang Y."/>
            <person name="Song X."/>
            <person name="Pei D."/>
        </authorList>
    </citation>
    <scope>NUCLEOTIDE SEQUENCE [LARGE SCALE GENOMIC DNA]</scope>
    <source>
        <strain evidence="1">Sxm20200214</strain>
        <tissue evidence="1">Leaf</tissue>
    </source>
</reference>